<keyword evidence="1" id="KW-0472">Membrane</keyword>
<feature type="transmembrane region" description="Helical" evidence="1">
    <location>
        <begin position="238"/>
        <end position="259"/>
    </location>
</feature>
<sequence>MSSSILAGLDLHRALETGKIFVPGTWDSSQIRSSGYDIRVARDLMVLPGEDGRVGRVFREGEFHNAEVLLQPGQSAFFSSEEKLQLGWDLTGTIGAKFALSAKGLLLLTGMIVDPGYGLRRSTSGEWFSPGADRLRFIVANVGPATIVFRPGVDSLAAVQFTKIPTVPEQMRREVRSIGFDSLADSLLSEDRQNDAGLAFFRSVRDLRVNVEDIDARVTKAVSTVEDYDKRLDRIESATNTVVLFGVYLIAVTILGIVVGNFPSWMKAALEGDSVIGKISVIASGAVYAVAAIGGLIAVVVAVIKSRRR</sequence>
<comment type="caution">
    <text evidence="2">The sequence shown here is derived from an EMBL/GenBank/DDBJ whole genome shotgun (WGS) entry which is preliminary data.</text>
</comment>
<dbReference type="Pfam" id="PF22769">
    <property type="entry name" value="DCD"/>
    <property type="match status" value="1"/>
</dbReference>
<gene>
    <name evidence="2" type="ORF">RBR11_07300</name>
</gene>
<dbReference type="SUPFAM" id="SSF51283">
    <property type="entry name" value="dUTPase-like"/>
    <property type="match status" value="1"/>
</dbReference>
<feature type="transmembrane region" description="Helical" evidence="1">
    <location>
        <begin position="279"/>
        <end position="304"/>
    </location>
</feature>
<keyword evidence="1" id="KW-1133">Transmembrane helix</keyword>
<keyword evidence="1" id="KW-0812">Transmembrane</keyword>
<evidence type="ECO:0000256" key="1">
    <source>
        <dbReference type="SAM" id="Phobius"/>
    </source>
</evidence>
<accession>A0ABU0XF24</accession>
<dbReference type="EMBL" id="JAVFCB010000003">
    <property type="protein sequence ID" value="MDQ4213722.1"/>
    <property type="molecule type" value="Genomic_DNA"/>
</dbReference>
<dbReference type="Proteomes" id="UP001230289">
    <property type="component" value="Unassembled WGS sequence"/>
</dbReference>
<dbReference type="InterPro" id="IPR011962">
    <property type="entry name" value="dCTP_deaminase"/>
</dbReference>
<evidence type="ECO:0000313" key="3">
    <source>
        <dbReference type="Proteomes" id="UP001230289"/>
    </source>
</evidence>
<dbReference type="InterPro" id="IPR036157">
    <property type="entry name" value="dUTPase-like_sf"/>
</dbReference>
<evidence type="ECO:0000313" key="2">
    <source>
        <dbReference type="EMBL" id="MDQ4213722.1"/>
    </source>
</evidence>
<organism evidence="2 3">
    <name type="scientific">Microbacterium capsulatum</name>
    <dbReference type="NCBI Taxonomy" id="3041921"/>
    <lineage>
        <taxon>Bacteria</taxon>
        <taxon>Bacillati</taxon>
        <taxon>Actinomycetota</taxon>
        <taxon>Actinomycetes</taxon>
        <taxon>Micrococcales</taxon>
        <taxon>Microbacteriaceae</taxon>
        <taxon>Microbacterium</taxon>
    </lineage>
</organism>
<dbReference type="RefSeq" id="WP_308488660.1">
    <property type="nucleotide sequence ID" value="NZ_JAVFCB010000003.1"/>
</dbReference>
<evidence type="ECO:0008006" key="4">
    <source>
        <dbReference type="Google" id="ProtNLM"/>
    </source>
</evidence>
<proteinExistence type="predicted"/>
<reference evidence="2 3" key="1">
    <citation type="submission" date="2023-08" db="EMBL/GenBank/DDBJ databases">
        <title>Microbacterium sp. nov., isolated from a waste landfill.</title>
        <authorList>
            <person name="Wen W."/>
        </authorList>
    </citation>
    <scope>NUCLEOTIDE SEQUENCE [LARGE SCALE GENOMIC DNA]</scope>
    <source>
        <strain evidence="2 3">ASV81</strain>
    </source>
</reference>
<protein>
    <recommendedName>
        <fullName evidence="4">Deoxycytidine triphosphate deaminase</fullName>
    </recommendedName>
</protein>
<name>A0ABU0XF24_9MICO</name>
<keyword evidence="3" id="KW-1185">Reference proteome</keyword>
<dbReference type="Gene3D" id="2.70.40.10">
    <property type="match status" value="1"/>
</dbReference>